<organism evidence="4 5">
    <name type="scientific">Hansschlegelia quercus</name>
    <dbReference type="NCBI Taxonomy" id="2528245"/>
    <lineage>
        <taxon>Bacteria</taxon>
        <taxon>Pseudomonadati</taxon>
        <taxon>Pseudomonadota</taxon>
        <taxon>Alphaproteobacteria</taxon>
        <taxon>Hyphomicrobiales</taxon>
        <taxon>Methylopilaceae</taxon>
        <taxon>Hansschlegelia</taxon>
    </lineage>
</organism>
<dbReference type="SUPFAM" id="SSF53850">
    <property type="entry name" value="Periplasmic binding protein-like II"/>
    <property type="match status" value="1"/>
</dbReference>
<keyword evidence="2 3" id="KW-0732">Signal</keyword>
<dbReference type="EMBL" id="SIUB01000010">
    <property type="protein sequence ID" value="TBN47598.1"/>
    <property type="molecule type" value="Genomic_DNA"/>
</dbReference>
<dbReference type="Pfam" id="PF12974">
    <property type="entry name" value="Phosphonate-bd"/>
    <property type="match status" value="1"/>
</dbReference>
<evidence type="ECO:0000313" key="5">
    <source>
        <dbReference type="Proteomes" id="UP000291613"/>
    </source>
</evidence>
<comment type="caution">
    <text evidence="4">The sequence shown here is derived from an EMBL/GenBank/DDBJ whole genome shotgun (WGS) entry which is preliminary data.</text>
</comment>
<reference evidence="4 5" key="1">
    <citation type="submission" date="2019-02" db="EMBL/GenBank/DDBJ databases">
        <title>Hansschlegelia quercus sp. nov., a novel methylotrophic bacterium from buds of oak (Quercus robur L.).</title>
        <authorList>
            <person name="Agafonova N.V."/>
            <person name="Kaparullina E.N."/>
            <person name="Grouzdev D.S."/>
            <person name="Doronina N.V."/>
        </authorList>
    </citation>
    <scope>NUCLEOTIDE SEQUENCE [LARGE SCALE GENOMIC DNA]</scope>
    <source>
        <strain evidence="4 5">Dub</strain>
    </source>
</reference>
<dbReference type="Proteomes" id="UP000291613">
    <property type="component" value="Unassembled WGS sequence"/>
</dbReference>
<dbReference type="NCBIfam" id="TIGR04553">
    <property type="entry name" value="ABC_peri_selen"/>
    <property type="match status" value="1"/>
</dbReference>
<accession>A0A4Q9GFM5</accession>
<proteinExistence type="inferred from homology"/>
<dbReference type="AlphaFoldDB" id="A0A4Q9GFM5"/>
<sequence>MTRRSPVRRIVIAFAALLALCGQAFSQAAFVFTAIPDQDESRLVERFTKVAEYLQGKLGVSVKYLPVKSYPAAVTAFTNGDVQLAWFGGFTGVQARKANPGAQALAQGAEDAAFKTYFIANAATGLEKTADFPKEAAGKTFTFGARSSTSGRVMPEHFIRQAFPGKTPEQVFSRVGFSGDHSRTIQLVQSGAFEVGAVDYSVWDLDVKAGKVDAAKVKIIWESPPFPDYQWTVRGDVDETYGAGFTGRLKAALIEVTDRAILDPFGRSKFIPVDNAAYAPVEEVGKATGLLD</sequence>
<dbReference type="OrthoDB" id="9802896at2"/>
<evidence type="ECO:0000256" key="2">
    <source>
        <dbReference type="ARBA" id="ARBA00022729"/>
    </source>
</evidence>
<evidence type="ECO:0000313" key="4">
    <source>
        <dbReference type="EMBL" id="TBN47598.1"/>
    </source>
</evidence>
<dbReference type="Gene3D" id="3.40.190.10">
    <property type="entry name" value="Periplasmic binding protein-like II"/>
    <property type="match status" value="2"/>
</dbReference>
<dbReference type="NCBIfam" id="TIGR01098">
    <property type="entry name" value="3A0109s03R"/>
    <property type="match status" value="1"/>
</dbReference>
<dbReference type="GO" id="GO:0055085">
    <property type="term" value="P:transmembrane transport"/>
    <property type="evidence" value="ECO:0007669"/>
    <property type="project" value="InterPro"/>
</dbReference>
<keyword evidence="5" id="KW-1185">Reference proteome</keyword>
<dbReference type="PANTHER" id="PTHR35841:SF1">
    <property type="entry name" value="PHOSPHONATES-BINDING PERIPLASMIC PROTEIN"/>
    <property type="match status" value="1"/>
</dbReference>
<feature type="signal peptide" evidence="3">
    <location>
        <begin position="1"/>
        <end position="28"/>
    </location>
</feature>
<evidence type="ECO:0000256" key="3">
    <source>
        <dbReference type="SAM" id="SignalP"/>
    </source>
</evidence>
<comment type="similarity">
    <text evidence="1">Belongs to the phosphate/phosphite/phosphonate binding protein family.</text>
</comment>
<protein>
    <submittedName>
        <fullName evidence="4">Putative selenate ABC transporter substrate-binding protein</fullName>
    </submittedName>
</protein>
<name>A0A4Q9GFM5_9HYPH</name>
<dbReference type="InterPro" id="IPR030836">
    <property type="entry name" value="ABC_peri_PhnD-like"/>
</dbReference>
<gene>
    <name evidence="4" type="ORF">EYR15_15690</name>
</gene>
<dbReference type="GO" id="GO:0043190">
    <property type="term" value="C:ATP-binding cassette (ABC) transporter complex"/>
    <property type="evidence" value="ECO:0007669"/>
    <property type="project" value="InterPro"/>
</dbReference>
<evidence type="ECO:0000256" key="1">
    <source>
        <dbReference type="ARBA" id="ARBA00007162"/>
    </source>
</evidence>
<dbReference type="PANTHER" id="PTHR35841">
    <property type="entry name" value="PHOSPHONATES-BINDING PERIPLASMIC PROTEIN"/>
    <property type="match status" value="1"/>
</dbReference>
<dbReference type="InterPro" id="IPR005770">
    <property type="entry name" value="PhnD"/>
</dbReference>
<feature type="chain" id="PRO_5020696682" evidence="3">
    <location>
        <begin position="29"/>
        <end position="292"/>
    </location>
</feature>